<evidence type="ECO:0000313" key="2">
    <source>
        <dbReference type="Proteomes" id="UP000748531"/>
    </source>
</evidence>
<organism evidence="1 2">
    <name type="scientific">Paragonimus heterotremus</name>
    <dbReference type="NCBI Taxonomy" id="100268"/>
    <lineage>
        <taxon>Eukaryota</taxon>
        <taxon>Metazoa</taxon>
        <taxon>Spiralia</taxon>
        <taxon>Lophotrochozoa</taxon>
        <taxon>Platyhelminthes</taxon>
        <taxon>Trematoda</taxon>
        <taxon>Digenea</taxon>
        <taxon>Plagiorchiida</taxon>
        <taxon>Troglotremata</taxon>
        <taxon>Troglotrematidae</taxon>
        <taxon>Paragonimus</taxon>
    </lineage>
</organism>
<dbReference type="Proteomes" id="UP000748531">
    <property type="component" value="Unassembled WGS sequence"/>
</dbReference>
<name>A0A8J4T5Q3_9TREM</name>
<gene>
    <name evidence="1" type="ORF">PHET_12191</name>
</gene>
<proteinExistence type="predicted"/>
<dbReference type="OrthoDB" id="6308927at2759"/>
<comment type="caution">
    <text evidence="1">The sequence shown here is derived from an EMBL/GenBank/DDBJ whole genome shotgun (WGS) entry which is preliminary data.</text>
</comment>
<dbReference type="AlphaFoldDB" id="A0A8J4T5Q3"/>
<sequence>MEIQIPFGDLEKFVPLPGQSYPPNPYYTVADYYYPMQQITDGNEAEGIIVAMDKQRNLKSYKFTNREAYVKERPQPQSRMTYWQSLGLSVSASMNNL</sequence>
<protein>
    <submittedName>
        <fullName evidence="1">Uncharacterized protein</fullName>
    </submittedName>
</protein>
<evidence type="ECO:0000313" key="1">
    <source>
        <dbReference type="EMBL" id="KAF5394152.1"/>
    </source>
</evidence>
<keyword evidence="2" id="KW-1185">Reference proteome</keyword>
<dbReference type="EMBL" id="LUCH01020404">
    <property type="protein sequence ID" value="KAF5394152.1"/>
    <property type="molecule type" value="Genomic_DNA"/>
</dbReference>
<accession>A0A8J4T5Q3</accession>
<reference evidence="1" key="1">
    <citation type="submission" date="2019-05" db="EMBL/GenBank/DDBJ databases">
        <title>Annotation for the trematode Paragonimus heterotremus.</title>
        <authorList>
            <person name="Choi Y.-J."/>
        </authorList>
    </citation>
    <scope>NUCLEOTIDE SEQUENCE</scope>
    <source>
        <strain evidence="1">LC</strain>
    </source>
</reference>